<feature type="region of interest" description="Disordered" evidence="1">
    <location>
        <begin position="1"/>
        <end position="25"/>
    </location>
</feature>
<comment type="caution">
    <text evidence="2">The sequence shown here is derived from an EMBL/GenBank/DDBJ whole genome shotgun (WGS) entry which is preliminary data.</text>
</comment>
<reference evidence="2" key="1">
    <citation type="submission" date="2020-03" db="EMBL/GenBank/DDBJ databases">
        <authorList>
            <person name="Weist P."/>
        </authorList>
    </citation>
    <scope>NUCLEOTIDE SEQUENCE</scope>
</reference>
<evidence type="ECO:0000313" key="2">
    <source>
        <dbReference type="EMBL" id="CAB1444918.1"/>
    </source>
</evidence>
<proteinExistence type="predicted"/>
<protein>
    <submittedName>
        <fullName evidence="2">Uncharacterized protein</fullName>
    </submittedName>
</protein>
<accession>A0A9N7V8N8</accession>
<organism evidence="2 3">
    <name type="scientific">Pleuronectes platessa</name>
    <name type="common">European plaice</name>
    <dbReference type="NCBI Taxonomy" id="8262"/>
    <lineage>
        <taxon>Eukaryota</taxon>
        <taxon>Metazoa</taxon>
        <taxon>Chordata</taxon>
        <taxon>Craniata</taxon>
        <taxon>Vertebrata</taxon>
        <taxon>Euteleostomi</taxon>
        <taxon>Actinopterygii</taxon>
        <taxon>Neopterygii</taxon>
        <taxon>Teleostei</taxon>
        <taxon>Neoteleostei</taxon>
        <taxon>Acanthomorphata</taxon>
        <taxon>Carangaria</taxon>
        <taxon>Pleuronectiformes</taxon>
        <taxon>Pleuronectoidei</taxon>
        <taxon>Pleuronectidae</taxon>
        <taxon>Pleuronectes</taxon>
    </lineage>
</organism>
<dbReference type="Proteomes" id="UP001153269">
    <property type="component" value="Unassembled WGS sequence"/>
</dbReference>
<dbReference type="AlphaFoldDB" id="A0A9N7V8N8"/>
<evidence type="ECO:0000313" key="3">
    <source>
        <dbReference type="Proteomes" id="UP001153269"/>
    </source>
</evidence>
<dbReference type="EMBL" id="CADEAL010003491">
    <property type="protein sequence ID" value="CAB1444918.1"/>
    <property type="molecule type" value="Genomic_DNA"/>
</dbReference>
<evidence type="ECO:0000256" key="1">
    <source>
        <dbReference type="SAM" id="MobiDB-lite"/>
    </source>
</evidence>
<name>A0A9N7V8N8_PLEPL</name>
<sequence>MQSSYCHALTPGTPDTDPGLSGFPSRWTDGPCADMKPSSAVIFNQCAAAVRDRQVPPLGEQALSSPRRRRLGVRHASRFFLGGRSYSAVPHGVSGAGCFLSLGPWGGVRRRCGRRAVGGDRVRRSAAATLDACRALLADHLSYGARWGNPPFARGGPFRRCASAGA</sequence>
<keyword evidence="3" id="KW-1185">Reference proteome</keyword>
<gene>
    <name evidence="2" type="ORF">PLEPLA_LOCUS32648</name>
</gene>